<gene>
    <name evidence="1" type="ORF">G9B33_002853</name>
</gene>
<dbReference type="Gene3D" id="2.40.300.10">
    <property type="entry name" value="Head decoration protein D"/>
    <property type="match status" value="1"/>
</dbReference>
<sequence length="109" mass="11315">MTTETYSPDDFILGPDPVVTAIGHFSGGVDAPRLTPLMVDTNTGCFKIWDGTVGKAVGLTATAVNTGSSSSDQTYYKSGSFRSTAINWGTVTDTNKQKSAFAGTPISVG</sequence>
<dbReference type="AlphaFoldDB" id="A0A743HQC9"/>
<reference evidence="1" key="2">
    <citation type="submission" date="2020-02" db="EMBL/GenBank/DDBJ databases">
        <authorList>
            <consortium name="NCBI Pathogen Detection Project"/>
        </authorList>
    </citation>
    <scope>NUCLEOTIDE SEQUENCE</scope>
    <source>
        <strain evidence="1">MA.AU5 KAK-SR</strain>
    </source>
</reference>
<organism evidence="1">
    <name type="scientific">Salmonella enterica</name>
    <name type="common">Salmonella choleraesuis</name>
    <dbReference type="NCBI Taxonomy" id="28901"/>
    <lineage>
        <taxon>Bacteria</taxon>
        <taxon>Pseudomonadati</taxon>
        <taxon>Pseudomonadota</taxon>
        <taxon>Gammaproteobacteria</taxon>
        <taxon>Enterobacterales</taxon>
        <taxon>Enterobacteriaceae</taxon>
        <taxon>Salmonella</taxon>
    </lineage>
</organism>
<name>A0A743HQC9_SALER</name>
<accession>A0A743HQC9</accession>
<dbReference type="Pfam" id="PF02924">
    <property type="entry name" value="HDPD"/>
    <property type="match status" value="1"/>
</dbReference>
<dbReference type="EMBL" id="DAAUKB010000004">
    <property type="protein sequence ID" value="HAF1791835.1"/>
    <property type="molecule type" value="Genomic_DNA"/>
</dbReference>
<protein>
    <submittedName>
        <fullName evidence="1">Head decoration protein</fullName>
    </submittedName>
</protein>
<reference evidence="1" key="1">
    <citation type="journal article" date="2018" name="Genome Biol.">
        <title>SKESA: strategic k-mer extension for scrupulous assemblies.</title>
        <authorList>
            <person name="Souvorov A."/>
            <person name="Agarwala R."/>
            <person name="Lipman D.J."/>
        </authorList>
    </citation>
    <scope>NUCLEOTIDE SEQUENCE</scope>
    <source>
        <strain evidence="1">MA.AU5 KAK-SR</strain>
    </source>
</reference>
<dbReference type="InterPro" id="IPR004195">
    <property type="entry name" value="Head_decoration_D"/>
</dbReference>
<dbReference type="InterPro" id="IPR036630">
    <property type="entry name" value="Head_decoration_D_sf"/>
</dbReference>
<comment type="caution">
    <text evidence="1">The sequence shown here is derived from an EMBL/GenBank/DDBJ whole genome shotgun (WGS) entry which is preliminary data.</text>
</comment>
<evidence type="ECO:0000313" key="1">
    <source>
        <dbReference type="EMBL" id="HAF1791835.1"/>
    </source>
</evidence>
<proteinExistence type="predicted"/>
<dbReference type="SUPFAM" id="SSF51274">
    <property type="entry name" value="Head decoration protein D (gpD, major capsid protein D)"/>
    <property type="match status" value="1"/>
</dbReference>